<organism evidence="2">
    <name type="scientific">marine metagenome</name>
    <dbReference type="NCBI Taxonomy" id="408172"/>
    <lineage>
        <taxon>unclassified sequences</taxon>
        <taxon>metagenomes</taxon>
        <taxon>ecological metagenomes</taxon>
    </lineage>
</organism>
<feature type="domain" description="AB hydrolase-1" evidence="1">
    <location>
        <begin position="27"/>
        <end position="265"/>
    </location>
</feature>
<dbReference type="AlphaFoldDB" id="A0A381VFZ1"/>
<evidence type="ECO:0000259" key="1">
    <source>
        <dbReference type="Pfam" id="PF12697"/>
    </source>
</evidence>
<dbReference type="GO" id="GO:0046464">
    <property type="term" value="P:acylglycerol catabolic process"/>
    <property type="evidence" value="ECO:0007669"/>
    <property type="project" value="TreeGrafter"/>
</dbReference>
<dbReference type="Pfam" id="PF12697">
    <property type="entry name" value="Abhydrolase_6"/>
    <property type="match status" value="1"/>
</dbReference>
<proteinExistence type="predicted"/>
<dbReference type="SUPFAM" id="SSF53474">
    <property type="entry name" value="alpha/beta-Hydrolases"/>
    <property type="match status" value="1"/>
</dbReference>
<sequence>MKPKSHFVELEGLKSHYVQMGTGNTTVLLIHGDMRTSRSFDALSRKLAATHAVTAMDLFGHGNSDWPFSGYKFIERSHNIENFMSNVFDGHADTVVAHSTGGIALALYAVRKPSAFNFIVLMEPMITVDEKFQRMVSARETRPRTTWLDKEELVQVLSNHKVTKKWTAEVIKDVVEHETFINENGRLDMKWATQTLSWKDRDGDYFDLLPTLQKLEVPTLFMASEDRQNIFQPVKELSRIKNNIHFCTVMNTGHNMYMERPQAAATLIKTLQSGQPIPEEI</sequence>
<dbReference type="PANTHER" id="PTHR43798">
    <property type="entry name" value="MONOACYLGLYCEROL LIPASE"/>
    <property type="match status" value="1"/>
</dbReference>
<dbReference type="InterPro" id="IPR029058">
    <property type="entry name" value="AB_hydrolase_fold"/>
</dbReference>
<dbReference type="InterPro" id="IPR000073">
    <property type="entry name" value="AB_hydrolase_1"/>
</dbReference>
<dbReference type="EMBL" id="UINC01008729">
    <property type="protein sequence ID" value="SVA39250.1"/>
    <property type="molecule type" value="Genomic_DNA"/>
</dbReference>
<dbReference type="GO" id="GO:0016020">
    <property type="term" value="C:membrane"/>
    <property type="evidence" value="ECO:0007669"/>
    <property type="project" value="TreeGrafter"/>
</dbReference>
<accession>A0A381VFZ1</accession>
<evidence type="ECO:0000313" key="2">
    <source>
        <dbReference type="EMBL" id="SVA39250.1"/>
    </source>
</evidence>
<protein>
    <recommendedName>
        <fullName evidence="1">AB hydrolase-1 domain-containing protein</fullName>
    </recommendedName>
</protein>
<dbReference type="InterPro" id="IPR050266">
    <property type="entry name" value="AB_hydrolase_sf"/>
</dbReference>
<dbReference type="GO" id="GO:0047372">
    <property type="term" value="F:monoacylglycerol lipase activity"/>
    <property type="evidence" value="ECO:0007669"/>
    <property type="project" value="TreeGrafter"/>
</dbReference>
<name>A0A381VFZ1_9ZZZZ</name>
<gene>
    <name evidence="2" type="ORF">METZ01_LOCUS92104</name>
</gene>
<reference evidence="2" key="1">
    <citation type="submission" date="2018-05" db="EMBL/GenBank/DDBJ databases">
        <authorList>
            <person name="Lanie J.A."/>
            <person name="Ng W.-L."/>
            <person name="Kazmierczak K.M."/>
            <person name="Andrzejewski T.M."/>
            <person name="Davidsen T.M."/>
            <person name="Wayne K.J."/>
            <person name="Tettelin H."/>
            <person name="Glass J.I."/>
            <person name="Rusch D."/>
            <person name="Podicherti R."/>
            <person name="Tsui H.-C.T."/>
            <person name="Winkler M.E."/>
        </authorList>
    </citation>
    <scope>NUCLEOTIDE SEQUENCE</scope>
</reference>
<dbReference type="PANTHER" id="PTHR43798:SF33">
    <property type="entry name" value="HYDROLASE, PUTATIVE (AFU_ORTHOLOGUE AFUA_2G14860)-RELATED"/>
    <property type="match status" value="1"/>
</dbReference>
<dbReference type="Gene3D" id="3.40.50.1820">
    <property type="entry name" value="alpha/beta hydrolase"/>
    <property type="match status" value="1"/>
</dbReference>